<dbReference type="EMBL" id="SNZH01000024">
    <property type="protein sequence ID" value="TDR37724.1"/>
    <property type="molecule type" value="Genomic_DNA"/>
</dbReference>
<name>A0A4R6YKR7_9GAMM</name>
<gene>
    <name evidence="2" type="ORF">DFR29_12421</name>
</gene>
<protein>
    <recommendedName>
        <fullName evidence="1">HTH araC/xylS-type domain-containing protein</fullName>
    </recommendedName>
</protein>
<proteinExistence type="predicted"/>
<evidence type="ECO:0000313" key="2">
    <source>
        <dbReference type="EMBL" id="TDR37724.1"/>
    </source>
</evidence>
<dbReference type="PROSITE" id="PS01124">
    <property type="entry name" value="HTH_ARAC_FAMILY_2"/>
    <property type="match status" value="1"/>
</dbReference>
<dbReference type="GO" id="GO:0003700">
    <property type="term" value="F:DNA-binding transcription factor activity"/>
    <property type="evidence" value="ECO:0007669"/>
    <property type="project" value="InterPro"/>
</dbReference>
<comment type="caution">
    <text evidence="2">The sequence shown here is derived from an EMBL/GenBank/DDBJ whole genome shotgun (WGS) entry which is preliminary data.</text>
</comment>
<dbReference type="GO" id="GO:0043565">
    <property type="term" value="F:sequence-specific DNA binding"/>
    <property type="evidence" value="ECO:0007669"/>
    <property type="project" value="InterPro"/>
</dbReference>
<evidence type="ECO:0000259" key="1">
    <source>
        <dbReference type="PROSITE" id="PS01124"/>
    </source>
</evidence>
<sequence length="232" mass="24962">MPSTRDRTPRAAAGAAHADPWRGDLIVGSGWARFFGRVGLTAPIACRSVQVVTAICSWNRIASRGAAAQRLAGAIVRSGETYQVDPERPQVMIVFADARLPAGRWLDAQAKLPLQRLSSASAKHWRRLMFALSPASDLKSLLGSLYEDRGDGDADVPVSGSVTRSAAVIIVWQRVASTIRAYRDGIELPQAARDAGFPSMGHCTRAFRQLFGLSPATLLGMYHDGHSAAPTR</sequence>
<dbReference type="InterPro" id="IPR018060">
    <property type="entry name" value="HTH_AraC"/>
</dbReference>
<accession>A0A4R6YKR7</accession>
<dbReference type="AlphaFoldDB" id="A0A4R6YKR7"/>
<reference evidence="2 3" key="1">
    <citation type="submission" date="2019-03" db="EMBL/GenBank/DDBJ databases">
        <title>Genomic Encyclopedia of Type Strains, Phase IV (KMG-IV): sequencing the most valuable type-strain genomes for metagenomic binning, comparative biology and taxonomic classification.</title>
        <authorList>
            <person name="Goeker M."/>
        </authorList>
    </citation>
    <scope>NUCLEOTIDE SEQUENCE [LARGE SCALE GENOMIC DNA]</scope>
    <source>
        <strain evidence="2 3">DSM 21667</strain>
    </source>
</reference>
<organism evidence="2 3">
    <name type="scientific">Tahibacter aquaticus</name>
    <dbReference type="NCBI Taxonomy" id="520092"/>
    <lineage>
        <taxon>Bacteria</taxon>
        <taxon>Pseudomonadati</taxon>
        <taxon>Pseudomonadota</taxon>
        <taxon>Gammaproteobacteria</taxon>
        <taxon>Lysobacterales</taxon>
        <taxon>Rhodanobacteraceae</taxon>
        <taxon>Tahibacter</taxon>
    </lineage>
</organism>
<dbReference type="Gene3D" id="1.10.10.60">
    <property type="entry name" value="Homeodomain-like"/>
    <property type="match status" value="1"/>
</dbReference>
<dbReference type="Proteomes" id="UP000295293">
    <property type="component" value="Unassembled WGS sequence"/>
</dbReference>
<evidence type="ECO:0000313" key="3">
    <source>
        <dbReference type="Proteomes" id="UP000295293"/>
    </source>
</evidence>
<feature type="domain" description="HTH araC/xylS-type" evidence="1">
    <location>
        <begin position="188"/>
        <end position="221"/>
    </location>
</feature>
<keyword evidence="3" id="KW-1185">Reference proteome</keyword>